<reference evidence="4" key="1">
    <citation type="submission" date="2017-01" db="EMBL/GenBank/DDBJ databases">
        <authorList>
            <person name="Varghese N."/>
            <person name="Submissions S."/>
        </authorList>
    </citation>
    <scope>NUCLEOTIDE SEQUENCE [LARGE SCALE GENOMIC DNA]</scope>
    <source>
        <strain evidence="4">DSM 21768</strain>
    </source>
</reference>
<dbReference type="InterPro" id="IPR000868">
    <property type="entry name" value="Isochorismatase-like_dom"/>
</dbReference>
<dbReference type="Proteomes" id="UP000187495">
    <property type="component" value="Unassembled WGS sequence"/>
</dbReference>
<protein>
    <submittedName>
        <fullName evidence="3">Nicotinamidase-related amidase</fullName>
    </submittedName>
</protein>
<evidence type="ECO:0000313" key="4">
    <source>
        <dbReference type="Proteomes" id="UP000187495"/>
    </source>
</evidence>
<dbReference type="PANTHER" id="PTHR43540:SF1">
    <property type="entry name" value="ISOCHORISMATASE HYDROLASE"/>
    <property type="match status" value="1"/>
</dbReference>
<name>A0A1N7DGJ4_9GAMM</name>
<evidence type="ECO:0000313" key="3">
    <source>
        <dbReference type="EMBL" id="SIR74956.1"/>
    </source>
</evidence>
<dbReference type="InterPro" id="IPR050272">
    <property type="entry name" value="Isochorismatase-like_hydrls"/>
</dbReference>
<dbReference type="PANTHER" id="PTHR43540">
    <property type="entry name" value="PEROXYUREIDOACRYLATE/UREIDOACRYLATE AMIDOHYDROLASE-RELATED"/>
    <property type="match status" value="1"/>
</dbReference>
<gene>
    <name evidence="3" type="ORF">SAMN02745664_101251</name>
</gene>
<sequence>MIDNQTALLLIDLQLGFDETAHWGGNRNNPDCEAVCFDLLTAWRKRQMPIFHIRHASTEPNSPLAPHRSGFAFKPLTAPQAGERIIQKQVNSSFIGTGLQQQLDEVGIKKLVLAGLTTNHCVSTTARMAGNLGYQAWVVHDATATFDRKGHDGTVYPSELIHRTALASLHGEFATVLGSCDVLSMLKNPQNPLKNQQPPL</sequence>
<accession>A0A1N7DGJ4</accession>
<dbReference type="Pfam" id="PF00857">
    <property type="entry name" value="Isochorismatase"/>
    <property type="match status" value="1"/>
</dbReference>
<feature type="domain" description="Isochorismatase-like" evidence="2">
    <location>
        <begin position="6"/>
        <end position="152"/>
    </location>
</feature>
<dbReference type="GO" id="GO:0016787">
    <property type="term" value="F:hydrolase activity"/>
    <property type="evidence" value="ECO:0007669"/>
    <property type="project" value="UniProtKB-KW"/>
</dbReference>
<evidence type="ECO:0000259" key="2">
    <source>
        <dbReference type="Pfam" id="PF00857"/>
    </source>
</evidence>
<dbReference type="EMBL" id="FTNU01000001">
    <property type="protein sequence ID" value="SIR74956.1"/>
    <property type="molecule type" value="Genomic_DNA"/>
</dbReference>
<dbReference type="STRING" id="34061.B0189_01550"/>
<evidence type="ECO:0000256" key="1">
    <source>
        <dbReference type="ARBA" id="ARBA00022801"/>
    </source>
</evidence>
<keyword evidence="4" id="KW-1185">Reference proteome</keyword>
<dbReference type="CDD" id="cd01014">
    <property type="entry name" value="nicotinamidase_related"/>
    <property type="match status" value="1"/>
</dbReference>
<organism evidence="3 4">
    <name type="scientific">Moraxella cuniculi DSM 21768</name>
    <dbReference type="NCBI Taxonomy" id="1122245"/>
    <lineage>
        <taxon>Bacteria</taxon>
        <taxon>Pseudomonadati</taxon>
        <taxon>Pseudomonadota</taxon>
        <taxon>Gammaproteobacteria</taxon>
        <taxon>Moraxellales</taxon>
        <taxon>Moraxellaceae</taxon>
        <taxon>Moraxella</taxon>
    </lineage>
</organism>
<dbReference type="InterPro" id="IPR036380">
    <property type="entry name" value="Isochorismatase-like_sf"/>
</dbReference>
<proteinExistence type="predicted"/>
<dbReference type="AlphaFoldDB" id="A0A1N7DGJ4"/>
<dbReference type="SUPFAM" id="SSF52499">
    <property type="entry name" value="Isochorismatase-like hydrolases"/>
    <property type="match status" value="1"/>
</dbReference>
<keyword evidence="1" id="KW-0378">Hydrolase</keyword>
<dbReference type="Gene3D" id="3.40.50.850">
    <property type="entry name" value="Isochorismatase-like"/>
    <property type="match status" value="1"/>
</dbReference>
<dbReference type="RefSeq" id="WP_076554417.1">
    <property type="nucleotide sequence ID" value="NZ_FTNU01000001.1"/>
</dbReference>